<dbReference type="eggNOG" id="KOG3575">
    <property type="taxonomic scope" value="Eukaryota"/>
</dbReference>
<dbReference type="EMBL" id="KB529023">
    <property type="protein sequence ID" value="EMP35254.1"/>
    <property type="molecule type" value="Genomic_DNA"/>
</dbReference>
<evidence type="ECO:0000313" key="7">
    <source>
        <dbReference type="EMBL" id="EMP35254.1"/>
    </source>
</evidence>
<reference evidence="8" key="1">
    <citation type="journal article" date="2013" name="Nat. Genet.">
        <title>The draft genomes of soft-shell turtle and green sea turtle yield insights into the development and evolution of the turtle-specific body plan.</title>
        <authorList>
            <person name="Wang Z."/>
            <person name="Pascual-Anaya J."/>
            <person name="Zadissa A."/>
            <person name="Li W."/>
            <person name="Niimura Y."/>
            <person name="Huang Z."/>
            <person name="Li C."/>
            <person name="White S."/>
            <person name="Xiong Z."/>
            <person name="Fang D."/>
            <person name="Wang B."/>
            <person name="Ming Y."/>
            <person name="Chen Y."/>
            <person name="Zheng Y."/>
            <person name="Kuraku S."/>
            <person name="Pignatelli M."/>
            <person name="Herrero J."/>
            <person name="Beal K."/>
            <person name="Nozawa M."/>
            <person name="Li Q."/>
            <person name="Wang J."/>
            <person name="Zhang H."/>
            <person name="Yu L."/>
            <person name="Shigenobu S."/>
            <person name="Wang J."/>
            <person name="Liu J."/>
            <person name="Flicek P."/>
            <person name="Searle S."/>
            <person name="Wang J."/>
            <person name="Kuratani S."/>
            <person name="Yin Y."/>
            <person name="Aken B."/>
            <person name="Zhang G."/>
            <person name="Irie N."/>
        </authorList>
    </citation>
    <scope>NUCLEOTIDE SEQUENCE [LARGE SCALE GENOMIC DNA]</scope>
</reference>
<evidence type="ECO:0000256" key="3">
    <source>
        <dbReference type="ARBA" id="ARBA00023163"/>
    </source>
</evidence>
<feature type="region of interest" description="Disordered" evidence="6">
    <location>
        <begin position="1"/>
        <end position="22"/>
    </location>
</feature>
<keyword evidence="2" id="KW-0238">DNA-binding</keyword>
<protein>
    <submittedName>
        <fullName evidence="7">Estrogen receptor</fullName>
    </submittedName>
</protein>
<dbReference type="GO" id="GO:0003677">
    <property type="term" value="F:DNA binding"/>
    <property type="evidence" value="ECO:0007669"/>
    <property type="project" value="UniProtKB-KW"/>
</dbReference>
<keyword evidence="8" id="KW-1185">Reference proteome</keyword>
<feature type="region of interest" description="Disordered" evidence="6">
    <location>
        <begin position="139"/>
        <end position="160"/>
    </location>
</feature>
<name>M7BDL7_CHEMY</name>
<dbReference type="STRING" id="8469.M7BDL7"/>
<evidence type="ECO:0000256" key="2">
    <source>
        <dbReference type="ARBA" id="ARBA00023125"/>
    </source>
</evidence>
<gene>
    <name evidence="7" type="ORF">UY3_07581</name>
</gene>
<organism evidence="7 8">
    <name type="scientific">Chelonia mydas</name>
    <name type="common">Green sea-turtle</name>
    <name type="synonym">Chelonia agassizi</name>
    <dbReference type="NCBI Taxonomy" id="8469"/>
    <lineage>
        <taxon>Eukaryota</taxon>
        <taxon>Metazoa</taxon>
        <taxon>Chordata</taxon>
        <taxon>Craniata</taxon>
        <taxon>Vertebrata</taxon>
        <taxon>Euteleostomi</taxon>
        <taxon>Archelosauria</taxon>
        <taxon>Testudinata</taxon>
        <taxon>Testudines</taxon>
        <taxon>Cryptodira</taxon>
        <taxon>Durocryptodira</taxon>
        <taxon>Americhelydia</taxon>
        <taxon>Chelonioidea</taxon>
        <taxon>Cheloniidae</taxon>
        <taxon>Chelonia</taxon>
    </lineage>
</organism>
<evidence type="ECO:0000256" key="4">
    <source>
        <dbReference type="ARBA" id="ARBA00023170"/>
    </source>
</evidence>
<dbReference type="SUPFAM" id="SSF48508">
    <property type="entry name" value="Nuclear receptor ligand-binding domain"/>
    <property type="match status" value="1"/>
</dbReference>
<keyword evidence="3" id="KW-0804">Transcription</keyword>
<keyword evidence="4 7" id="KW-0675">Receptor</keyword>
<evidence type="ECO:0000256" key="6">
    <source>
        <dbReference type="SAM" id="MobiDB-lite"/>
    </source>
</evidence>
<proteinExistence type="predicted"/>
<dbReference type="Gene3D" id="1.10.565.10">
    <property type="entry name" value="Retinoid X Receptor"/>
    <property type="match status" value="1"/>
</dbReference>
<dbReference type="AlphaFoldDB" id="M7BDL7"/>
<feature type="compositionally biased region" description="Polar residues" evidence="6">
    <location>
        <begin position="150"/>
        <end position="160"/>
    </location>
</feature>
<dbReference type="InterPro" id="IPR035500">
    <property type="entry name" value="NHR-like_dom_sf"/>
</dbReference>
<dbReference type="PANTHER" id="PTHR48092">
    <property type="entry name" value="KNIRPS-RELATED PROTEIN-RELATED"/>
    <property type="match status" value="1"/>
</dbReference>
<keyword evidence="5" id="KW-0539">Nucleus</keyword>
<sequence length="160" mass="18170">MLKYKRQREEQDARSGGTTSIEMRTPTLWTSPLVIKHSKKNSPALTLTAEQMVSALLEAEPPIVYSEYDPNRPFSEASMMTLLTSLADRELVHMINWAKRVPVEKHQACVALRATKALSIWIVNLNFVRKMDNLKGKERINRGKKVIHSSKPNMSPGQLD</sequence>
<evidence type="ECO:0000256" key="1">
    <source>
        <dbReference type="ARBA" id="ARBA00023015"/>
    </source>
</evidence>
<dbReference type="InterPro" id="IPR050200">
    <property type="entry name" value="Nuclear_hormone_rcpt_NR3"/>
</dbReference>
<dbReference type="Proteomes" id="UP000031443">
    <property type="component" value="Unassembled WGS sequence"/>
</dbReference>
<accession>M7BDL7</accession>
<keyword evidence="1" id="KW-0805">Transcription regulation</keyword>
<evidence type="ECO:0000256" key="5">
    <source>
        <dbReference type="ARBA" id="ARBA00023242"/>
    </source>
</evidence>
<evidence type="ECO:0000313" key="8">
    <source>
        <dbReference type="Proteomes" id="UP000031443"/>
    </source>
</evidence>